<sequence>MARQALTVAGYVAGFFLPGGPAVWGAIGAAVGSYVDPQVIKGPRLGEGQENTASEGGFRPIVLGKGAVGVCMIHQGPLIKRTIRQRQSKGSGTETEQDRFYRTMAFGLGESAYPDDGVILLRLWIDGKLRYDVTPTSQIAAESAEFAQEFTFYPGNNSQDPDPDLEAYMGAGNVPSYRGGAPYIVFPNYDVTSRDGKAPQIKAEIASAGQTAPLVDTVWARFGGFRVSLDGQNWSAWKLPPPVNASNLIPTPERYILYGSSGSYYWTDDAGDNYTAATGAGPSGSGSGQLGQCSPDGQTIIISGGVQNCRKSVNGGLQFVEVGKPAQGCFQTLYLNGAWVAVQDYRLFRSPDEGGTWPLTYNVGAGYTLVCAWSNYFEMMVGGTQSGVPFVGRSTDAGDLTPETLPTFASATQVTAVHYGVIDGEPYWVVGTDSGELAYRSSGAWILANDALPDRVTSITFNGTGFSAVSRDNGTGTQRQVTVYSANAADWDVTADETVAESTFPMLASFPPVGGASSAEKVLLSTIATWLHDRVDVPSTKIDVSELTDLVEGVVLAGDYSAADAMRTFMTLYFFDAGEFDAGSGYRLNYVKRGADAVVTLTEDDIIEGPEDWEREDSYERPKVLHVAYQNPIADYGAPNISIKRTSPDALVVGERSASVPVVFSDADEITRRADIMMTVIYAEIAGTYEIVLPDSLLALPPTVVIGFSIRGKVRRLRMTGWRYGGGVIRTEWMADRQSCYTSNVSGLPAVATTPPPPSIVGATVGVVLDIPALADSLDTLHQGVAAVGQTEAWWGATQQRKLEADTSFSNVLALNPPGSVIGLTQGTVTAASPHYTDTTNTITVDLYSDDEIETLTQQQFLSEGGAFALSWDDGGVRRWEVMQYRDAVKVGERTWELTYLARGRLNTVAAEHPPGSLFVLLDYGISFMPMQSAWIGTDITHRTVSNGQLPENAASYVEEWTAQCQVEFPVAHLFAEKDGDTLELSCVPRHRFGTEVRPVRSQYWIGYRWTATDGSNAVQVDTLTESTSIDVTGWSTPITVTVAQRNSYTGAGETVSEEVT</sequence>
<dbReference type="InterPro" id="IPR032876">
    <property type="entry name" value="J_dom"/>
</dbReference>
<proteinExistence type="predicted"/>
<gene>
    <name evidence="3" type="ORF">H4F98_07580</name>
</gene>
<evidence type="ECO:0000313" key="3">
    <source>
        <dbReference type="EMBL" id="MBB1060435.1"/>
    </source>
</evidence>
<evidence type="ECO:0000259" key="1">
    <source>
        <dbReference type="Pfam" id="PF13550"/>
    </source>
</evidence>
<dbReference type="InterPro" id="IPR056490">
    <property type="entry name" value="Rcc01698_C"/>
</dbReference>
<evidence type="ECO:0000313" key="4">
    <source>
        <dbReference type="Proteomes" id="UP000523196"/>
    </source>
</evidence>
<accession>A0A7W3Y5X3</accession>
<dbReference type="Pfam" id="PF13550">
    <property type="entry name" value="Phage-tail_3"/>
    <property type="match status" value="1"/>
</dbReference>
<comment type="caution">
    <text evidence="3">The sequence shown here is derived from an EMBL/GenBank/DDBJ whole genome shotgun (WGS) entry which is preliminary data.</text>
</comment>
<dbReference type="AlphaFoldDB" id="A0A7W3Y5X3"/>
<dbReference type="EMBL" id="JACHTF010000006">
    <property type="protein sequence ID" value="MBB1060435.1"/>
    <property type="molecule type" value="Genomic_DNA"/>
</dbReference>
<feature type="domain" description="Tip attachment protein J" evidence="1">
    <location>
        <begin position="560"/>
        <end position="722"/>
    </location>
</feature>
<name>A0A7W3Y5X3_9GAMM</name>
<dbReference type="Pfam" id="PF23666">
    <property type="entry name" value="Rcc01698_C"/>
    <property type="match status" value="1"/>
</dbReference>
<evidence type="ECO:0000259" key="2">
    <source>
        <dbReference type="Pfam" id="PF23666"/>
    </source>
</evidence>
<protein>
    <recommendedName>
        <fullName evidence="5">Tip attachment protein J domain-containing protein</fullName>
    </recommendedName>
</protein>
<evidence type="ECO:0008006" key="5">
    <source>
        <dbReference type="Google" id="ProtNLM"/>
    </source>
</evidence>
<organism evidence="3 4">
    <name type="scientific">Marilutibacter spongiae</name>
    <dbReference type="NCBI Taxonomy" id="2025720"/>
    <lineage>
        <taxon>Bacteria</taxon>
        <taxon>Pseudomonadati</taxon>
        <taxon>Pseudomonadota</taxon>
        <taxon>Gammaproteobacteria</taxon>
        <taxon>Lysobacterales</taxon>
        <taxon>Lysobacteraceae</taxon>
        <taxon>Marilutibacter</taxon>
    </lineage>
</organism>
<keyword evidence="4" id="KW-1185">Reference proteome</keyword>
<reference evidence="3 4" key="1">
    <citation type="submission" date="2020-08" db="EMBL/GenBank/DDBJ databases">
        <authorList>
            <person name="Xu S."/>
            <person name="Li A."/>
        </authorList>
    </citation>
    <scope>NUCLEOTIDE SEQUENCE [LARGE SCALE GENOMIC DNA]</scope>
    <source>
        <strain evidence="3 4">119BY6-57</strain>
    </source>
</reference>
<dbReference type="SUPFAM" id="SSF110296">
    <property type="entry name" value="Oligoxyloglucan reducing end-specific cellobiohydrolase"/>
    <property type="match status" value="1"/>
</dbReference>
<dbReference type="RefSeq" id="WP_182686385.1">
    <property type="nucleotide sequence ID" value="NZ_JACHTF010000006.1"/>
</dbReference>
<feature type="domain" description="Rcc01698-like C-terminal" evidence="2">
    <location>
        <begin position="820"/>
        <end position="920"/>
    </location>
</feature>
<dbReference type="Proteomes" id="UP000523196">
    <property type="component" value="Unassembled WGS sequence"/>
</dbReference>